<reference evidence="3" key="1">
    <citation type="submission" date="2021-04" db="EMBL/GenBank/DDBJ databases">
        <authorList>
            <person name="Chebbi M.A.C M."/>
        </authorList>
    </citation>
    <scope>NUCLEOTIDE SEQUENCE</scope>
</reference>
<name>A0A8J2MK23_COTCN</name>
<dbReference type="EMBL" id="CAJNRD030001116">
    <property type="protein sequence ID" value="CAG5075150.1"/>
    <property type="molecule type" value="Genomic_DNA"/>
</dbReference>
<keyword evidence="1" id="KW-0732">Signal</keyword>
<protein>
    <submittedName>
        <fullName evidence="3">Venom protein 11</fullName>
    </submittedName>
</protein>
<evidence type="ECO:0000313" key="4">
    <source>
        <dbReference type="Proteomes" id="UP000786811"/>
    </source>
</evidence>
<dbReference type="Proteomes" id="UP000786811">
    <property type="component" value="Unassembled WGS sequence"/>
</dbReference>
<evidence type="ECO:0000313" key="2">
    <source>
        <dbReference type="EMBL" id="CAG5075150.1"/>
    </source>
</evidence>
<accession>A0A8J2MK23</accession>
<dbReference type="EMBL" id="CAJNRD030001118">
    <property type="protein sequence ID" value="CAG5081128.1"/>
    <property type="molecule type" value="Genomic_DNA"/>
</dbReference>
<keyword evidence="4" id="KW-1185">Reference proteome</keyword>
<organism evidence="3 4">
    <name type="scientific">Cotesia congregata</name>
    <name type="common">Parasitoid wasp</name>
    <name type="synonym">Apanteles congregatus</name>
    <dbReference type="NCBI Taxonomy" id="51543"/>
    <lineage>
        <taxon>Eukaryota</taxon>
        <taxon>Metazoa</taxon>
        <taxon>Ecdysozoa</taxon>
        <taxon>Arthropoda</taxon>
        <taxon>Hexapoda</taxon>
        <taxon>Insecta</taxon>
        <taxon>Pterygota</taxon>
        <taxon>Neoptera</taxon>
        <taxon>Endopterygota</taxon>
        <taxon>Hymenoptera</taxon>
        <taxon>Apocrita</taxon>
        <taxon>Ichneumonoidea</taxon>
        <taxon>Braconidae</taxon>
        <taxon>Microgastrinae</taxon>
        <taxon>Cotesia</taxon>
    </lineage>
</organism>
<proteinExistence type="predicted"/>
<comment type="caution">
    <text evidence="3">The sequence shown here is derived from an EMBL/GenBank/DDBJ whole genome shotgun (WGS) entry which is preliminary data.</text>
</comment>
<feature type="signal peptide" evidence="1">
    <location>
        <begin position="1"/>
        <end position="19"/>
    </location>
</feature>
<feature type="chain" id="PRO_5036433515" evidence="1">
    <location>
        <begin position="20"/>
        <end position="122"/>
    </location>
</feature>
<evidence type="ECO:0000313" key="3">
    <source>
        <dbReference type="EMBL" id="CAG5081128.1"/>
    </source>
</evidence>
<gene>
    <name evidence="2" type="ORF">HICCMSTLAB_LOCUS1304</name>
    <name evidence="3" type="ORF">HICCMSTLAB_LOCUS3199</name>
</gene>
<evidence type="ECO:0000256" key="1">
    <source>
        <dbReference type="SAM" id="SignalP"/>
    </source>
</evidence>
<dbReference type="AlphaFoldDB" id="A0A8J2MK23"/>
<sequence>MSYFSAIIFLVAQVLVVSGREQLEQKKIRGQDIDSSFALETTTEYIPPVYDYVDVYPEICNENQTKYNCNNQRCAIGKGTENSMCEGNYDRCKCKNDYWLNSTDSYVLYKDCDVHPRGRFTC</sequence>